<dbReference type="PROSITE" id="PS51175">
    <property type="entry name" value="CBM6"/>
    <property type="match status" value="1"/>
</dbReference>
<comment type="caution">
    <text evidence="4">The sequence shown here is derived from an EMBL/GenBank/DDBJ whole genome shotgun (WGS) entry which is preliminary data.</text>
</comment>
<dbReference type="GO" id="GO:0030246">
    <property type="term" value="F:carbohydrate binding"/>
    <property type="evidence" value="ECO:0007669"/>
    <property type="project" value="InterPro"/>
</dbReference>
<name>A0AA42B5T7_9GAMM</name>
<dbReference type="InterPro" id="IPR005084">
    <property type="entry name" value="CBM6"/>
</dbReference>
<protein>
    <submittedName>
        <fullName evidence="4">Carbohydrate-binding protein</fullName>
    </submittedName>
</protein>
<evidence type="ECO:0000259" key="3">
    <source>
        <dbReference type="PROSITE" id="PS51175"/>
    </source>
</evidence>
<keyword evidence="2" id="KW-0732">Signal</keyword>
<organism evidence="4 5">
    <name type="scientific">Echinimonas agarilytica</name>
    <dbReference type="NCBI Taxonomy" id="1215918"/>
    <lineage>
        <taxon>Bacteria</taxon>
        <taxon>Pseudomonadati</taxon>
        <taxon>Pseudomonadota</taxon>
        <taxon>Gammaproteobacteria</taxon>
        <taxon>Alteromonadales</taxon>
        <taxon>Echinimonadaceae</taxon>
        <taxon>Echinimonas</taxon>
    </lineage>
</organism>
<keyword evidence="5" id="KW-1185">Reference proteome</keyword>
<feature type="chain" id="PRO_5041439527" evidence="2">
    <location>
        <begin position="24"/>
        <end position="1230"/>
    </location>
</feature>
<dbReference type="EMBL" id="JAMQGP010000001">
    <property type="protein sequence ID" value="MCM2678100.1"/>
    <property type="molecule type" value="Genomic_DNA"/>
</dbReference>
<feature type="region of interest" description="Disordered" evidence="1">
    <location>
        <begin position="1093"/>
        <end position="1119"/>
    </location>
</feature>
<dbReference type="Pfam" id="PF03422">
    <property type="entry name" value="CBM_6"/>
    <property type="match status" value="2"/>
</dbReference>
<dbReference type="SUPFAM" id="SSF49785">
    <property type="entry name" value="Galactose-binding domain-like"/>
    <property type="match status" value="2"/>
</dbReference>
<feature type="domain" description="CBM6" evidence="3">
    <location>
        <begin position="937"/>
        <end position="1067"/>
    </location>
</feature>
<evidence type="ECO:0000256" key="2">
    <source>
        <dbReference type="SAM" id="SignalP"/>
    </source>
</evidence>
<evidence type="ECO:0000313" key="4">
    <source>
        <dbReference type="EMBL" id="MCM2678100.1"/>
    </source>
</evidence>
<accession>A0AA42B5T7</accession>
<sequence length="1230" mass="131724">MTSKKISFNQVAAAVICSLALSACQNESAVKPKGTELTPNGITFESYQLNADDYSGERKQYSSGLEGGAVVSGLSEFANYSFTVTAEDVYLPDPTKCPSDNATVLTKVVGNSPVSANIAKLSVSGDTNATSVIDGDSLEFIFDVPDNSYGVTYEASLDLPDGPHVFSLSIPAATDLKPDNLEFKTDEFLVFTDIVAAFDDGAIRKDEDYEAVPLTETDEETGDIITNYPSPGSTAAFRLTDPVAGISASVKSEFVFSFPEGQTYLDEEGNEQPIAKLLVSEGTSNVAAYSSCAKAKDELWAYFDIPEQVYSQTYTSQLNWTYEEFDEASQSWVEKLETFNFSMTTEPFDDELEPLMFEPVTGVEAGGSADIPVDLTGVNTPFEVVVENALFSIDGGEFTDTPQWIWPGQSLVLRVLASDEYFTQTNSLLRLSVPANEEQGIPAEQDKYIHTIVVESSPAPEWPQYNTAIDFPAAASATAADTVILRGSADLLIPDSYSETPSGITADDLLINDVPVDSFDTATGVWTHTVTLVEGSNDFSLTTSTDIERELSADPQVKTIAITKLENKFNFYPNETALYTKFIDVTVDGREQNPTFYVADEGHQVVKLDVSDAQSVEQDYVAKDVFDPSQILAPVTGVQVNNGRKEKYFQERFLIHVAGGAADVQAANLVPYEDATVLLPKATEKAFLAGDKANFSGSHLAIDDAGEMLYLSGSDGVKAVRLDYELQDINPVTGYTHEIPFADESSSVTLVSSQFQTQSLDLYTAADGRQYLLVLSRADELNSGMNELYVVAVSDDGSYDAANSATPLSLDDNGSAMTLSGATAIAVDDQQMAAYITQPMQKEVDGDMVDSSDILVVQLANIDTSAILSASSLALISGENEFDSLSSVVFEGGLDYLVATDGHQNALYAIDHKTGERVYLLQASDPNSGRQEGPQFVTIEGEEFVSSTPSDSGTVVKGSADDKSGVESIKAGASASYFVRLEPTSQTMDVTFYASAGSGGEIRVFADGVDLGVAANVVNNGGWSSYNPYTATLDISDLDFIREITLVFESVTGSTGWLMNVDKFDVAFDGFAQEFEATDEDIMFELNASTFSSATASPHGPTPTAKPDNGTNGTVESNKDGATISYDVAFEPTSDTMDMTVWASAGGGGDVRVLADGVDIGVISGIANNGGWGTYNPYSGALDVSDINHIKQLTFVIESPSGSSGWLMNIDQVEISYVGYPLPLSLDSDD</sequence>
<dbReference type="Proteomes" id="UP001165393">
    <property type="component" value="Unassembled WGS sequence"/>
</dbReference>
<dbReference type="RefSeq" id="WP_251259417.1">
    <property type="nucleotide sequence ID" value="NZ_JAMQGP010000001.1"/>
</dbReference>
<gene>
    <name evidence="4" type="ORF">NAF29_00245</name>
</gene>
<dbReference type="Gene3D" id="2.60.120.260">
    <property type="entry name" value="Galactose-binding domain-like"/>
    <property type="match status" value="2"/>
</dbReference>
<reference evidence="4 5" key="1">
    <citation type="journal article" date="2013" name="Antonie Van Leeuwenhoek">
        <title>Echinimonas agarilytica gen. nov., sp. nov., a new gammaproteobacterium isolated from the sea urchin Strongylocentrotus intermedius.</title>
        <authorList>
            <person name="Nedashkovskaya O.I."/>
            <person name="Stenkova A.M."/>
            <person name="Zhukova N.V."/>
            <person name="Van Trappen S."/>
            <person name="Lee J.S."/>
            <person name="Kim S.B."/>
        </authorList>
    </citation>
    <scope>NUCLEOTIDE SEQUENCE [LARGE SCALE GENOMIC DNA]</scope>
    <source>
        <strain evidence="4 5">KMM 6351</strain>
    </source>
</reference>
<dbReference type="PROSITE" id="PS51257">
    <property type="entry name" value="PROKAR_LIPOPROTEIN"/>
    <property type="match status" value="1"/>
</dbReference>
<feature type="signal peptide" evidence="2">
    <location>
        <begin position="1"/>
        <end position="23"/>
    </location>
</feature>
<proteinExistence type="predicted"/>
<dbReference type="AlphaFoldDB" id="A0AA42B5T7"/>
<evidence type="ECO:0000313" key="5">
    <source>
        <dbReference type="Proteomes" id="UP001165393"/>
    </source>
</evidence>
<evidence type="ECO:0000256" key="1">
    <source>
        <dbReference type="SAM" id="MobiDB-lite"/>
    </source>
</evidence>
<dbReference type="InterPro" id="IPR008979">
    <property type="entry name" value="Galactose-bd-like_sf"/>
</dbReference>